<dbReference type="NCBIfam" id="NF008453">
    <property type="entry name" value="PRK11308.1"/>
    <property type="match status" value="2"/>
</dbReference>
<comment type="caution">
    <text evidence="5">The sequence shown here is derived from an EMBL/GenBank/DDBJ whole genome shotgun (WGS) entry which is preliminary data.</text>
</comment>
<dbReference type="PROSITE" id="PS50893">
    <property type="entry name" value="ABC_TRANSPORTER_2"/>
    <property type="match status" value="2"/>
</dbReference>
<dbReference type="NCBIfam" id="NF007739">
    <property type="entry name" value="PRK10419.1"/>
    <property type="match status" value="2"/>
</dbReference>
<dbReference type="SMART" id="SM00382">
    <property type="entry name" value="AAA"/>
    <property type="match status" value="2"/>
</dbReference>
<dbReference type="SUPFAM" id="SSF52540">
    <property type="entry name" value="P-loop containing nucleoside triphosphate hydrolases"/>
    <property type="match status" value="2"/>
</dbReference>
<evidence type="ECO:0000256" key="2">
    <source>
        <dbReference type="ARBA" id="ARBA00022741"/>
    </source>
</evidence>
<protein>
    <submittedName>
        <fullName evidence="5">ABC transporter ATP-binding protein</fullName>
    </submittedName>
</protein>
<dbReference type="InterPro" id="IPR050319">
    <property type="entry name" value="ABC_transp_ATP-bind"/>
</dbReference>
<evidence type="ECO:0000259" key="4">
    <source>
        <dbReference type="PROSITE" id="PS50893"/>
    </source>
</evidence>
<dbReference type="NCBIfam" id="TIGR01727">
    <property type="entry name" value="oligo_HPY"/>
    <property type="match status" value="1"/>
</dbReference>
<dbReference type="InterPro" id="IPR027417">
    <property type="entry name" value="P-loop_NTPase"/>
</dbReference>
<name>A0ABV6RCD9_9MICO</name>
<keyword evidence="6" id="KW-1185">Reference proteome</keyword>
<dbReference type="Gene3D" id="3.40.50.300">
    <property type="entry name" value="P-loop containing nucleotide triphosphate hydrolases"/>
    <property type="match status" value="2"/>
</dbReference>
<dbReference type="CDD" id="cd03257">
    <property type="entry name" value="ABC_NikE_OppD_transporters"/>
    <property type="match status" value="2"/>
</dbReference>
<dbReference type="PROSITE" id="PS00211">
    <property type="entry name" value="ABC_TRANSPORTER_1"/>
    <property type="match status" value="2"/>
</dbReference>
<dbReference type="Pfam" id="PF08352">
    <property type="entry name" value="oligo_HPY"/>
    <property type="match status" value="1"/>
</dbReference>
<dbReference type="Pfam" id="PF00005">
    <property type="entry name" value="ABC_tran"/>
    <property type="match status" value="2"/>
</dbReference>
<evidence type="ECO:0000256" key="1">
    <source>
        <dbReference type="ARBA" id="ARBA00022448"/>
    </source>
</evidence>
<dbReference type="Proteomes" id="UP001589793">
    <property type="component" value="Unassembled WGS sequence"/>
</dbReference>
<reference evidence="5 6" key="1">
    <citation type="submission" date="2024-09" db="EMBL/GenBank/DDBJ databases">
        <authorList>
            <person name="Sun Q."/>
            <person name="Mori K."/>
        </authorList>
    </citation>
    <scope>NUCLEOTIDE SEQUENCE [LARGE SCALE GENOMIC DNA]</scope>
    <source>
        <strain evidence="5 6">CICC 10874</strain>
    </source>
</reference>
<dbReference type="InterPro" id="IPR017871">
    <property type="entry name" value="ABC_transporter-like_CS"/>
</dbReference>
<dbReference type="GO" id="GO:0005524">
    <property type="term" value="F:ATP binding"/>
    <property type="evidence" value="ECO:0007669"/>
    <property type="project" value="UniProtKB-KW"/>
</dbReference>
<gene>
    <name evidence="5" type="ORF">ACFFF6_11850</name>
</gene>
<dbReference type="InterPro" id="IPR013563">
    <property type="entry name" value="Oligopep_ABC_C"/>
</dbReference>
<keyword evidence="2" id="KW-0547">Nucleotide-binding</keyword>
<evidence type="ECO:0000313" key="5">
    <source>
        <dbReference type="EMBL" id="MFC0674650.1"/>
    </source>
</evidence>
<accession>A0ABV6RCD9</accession>
<dbReference type="InterPro" id="IPR003593">
    <property type="entry name" value="AAA+_ATPase"/>
</dbReference>
<dbReference type="RefSeq" id="WP_376980941.1">
    <property type="nucleotide sequence ID" value="NZ_JBHLSV010000013.1"/>
</dbReference>
<dbReference type="PANTHER" id="PTHR43776">
    <property type="entry name" value="TRANSPORT ATP-BINDING PROTEIN"/>
    <property type="match status" value="1"/>
</dbReference>
<dbReference type="InterPro" id="IPR003439">
    <property type="entry name" value="ABC_transporter-like_ATP-bd"/>
</dbReference>
<evidence type="ECO:0000256" key="3">
    <source>
        <dbReference type="ARBA" id="ARBA00022840"/>
    </source>
</evidence>
<sequence>MTSAPPREPLLDVRGLSVRYEPRLGPHITAVDDVSLQIREGEFVGLIGESGSGKSTLGTAILQLTERPGRISGGQVLFEGMDLAAMDEDALRPYRWRDVSTVFQSSMNALNPVTRIEAQFRDAIELHSSLRGAAVTRRIQELFDLVLIDHRFIRAYPHELSGGMKQRVNLALALADEPRFVLLDEPTTGLDVVVQREILENVRALQEQQGFAVLFISHDIGTVMDLSDRILVMYAGRIVEEHATDDLLREPLHPYTKGLLGSYGDPRQETVRITYVPGRPPDLSLPLIGCPFAPRCPERIATCLTDAPPLALLPTRGRAGGVQALAVDAGEAWEPPRVACHVAHGQRADPPDPELGPITVRFAGPAFEKSVEESDEALAADVLLDVAELSKTYRSREGLRTRETLAVDDVSFQLRRGMVTALVGQSGSGKSTIAKMVTGVETPTAGRITFRSRAGDLDVAALRGRALRGYYELVQMVFQDPYSSLNPNKTLEYILSRPLKNHRSMKGAELRAAIDELLERVALTPAPRYRGRYGYELSGGQRQRVVIARALAAQPELIIADEPISSLDVSIRAEVLELLHRLVADSDVGILYITHDLLSARMLADEVLVLHEGRLVEKGRAIDVIRDPEDEYTRRLLEAIPNPFADIYR</sequence>
<keyword evidence="1" id="KW-0813">Transport</keyword>
<organism evidence="5 6">
    <name type="scientific">Brachybacterium hainanense</name>
    <dbReference type="NCBI Taxonomy" id="1541174"/>
    <lineage>
        <taxon>Bacteria</taxon>
        <taxon>Bacillati</taxon>
        <taxon>Actinomycetota</taxon>
        <taxon>Actinomycetes</taxon>
        <taxon>Micrococcales</taxon>
        <taxon>Dermabacteraceae</taxon>
        <taxon>Brachybacterium</taxon>
    </lineage>
</organism>
<feature type="domain" description="ABC transporter" evidence="4">
    <location>
        <begin position="384"/>
        <end position="637"/>
    </location>
</feature>
<proteinExistence type="predicted"/>
<dbReference type="EMBL" id="JBHLSV010000013">
    <property type="protein sequence ID" value="MFC0674650.1"/>
    <property type="molecule type" value="Genomic_DNA"/>
</dbReference>
<keyword evidence="3 5" id="KW-0067">ATP-binding</keyword>
<feature type="domain" description="ABC transporter" evidence="4">
    <location>
        <begin position="13"/>
        <end position="260"/>
    </location>
</feature>
<evidence type="ECO:0000313" key="6">
    <source>
        <dbReference type="Proteomes" id="UP001589793"/>
    </source>
</evidence>